<evidence type="ECO:0000313" key="2">
    <source>
        <dbReference type="Proteomes" id="UP000198638"/>
    </source>
</evidence>
<dbReference type="STRING" id="83784.SAMN05192564_11613"/>
<sequence length="67" mass="7644">MTVELAEKYPAIVAAWRHVFLTLKASYDCQKNCYSIESGYAECVIPYSWRSSIEPASNSQRDFPAFC</sequence>
<dbReference type="EMBL" id="FNRQ01000016">
    <property type="protein sequence ID" value="SEB24934.1"/>
    <property type="molecule type" value="Genomic_DNA"/>
</dbReference>
<organism evidence="1 2">
    <name type="scientific">Paraburkholderia sartisoli</name>
    <dbReference type="NCBI Taxonomy" id="83784"/>
    <lineage>
        <taxon>Bacteria</taxon>
        <taxon>Pseudomonadati</taxon>
        <taxon>Pseudomonadota</taxon>
        <taxon>Betaproteobacteria</taxon>
        <taxon>Burkholderiales</taxon>
        <taxon>Burkholderiaceae</taxon>
        <taxon>Paraburkholderia</taxon>
    </lineage>
</organism>
<evidence type="ECO:0000313" key="1">
    <source>
        <dbReference type="EMBL" id="SEB24934.1"/>
    </source>
</evidence>
<dbReference type="Proteomes" id="UP000198638">
    <property type="component" value="Unassembled WGS sequence"/>
</dbReference>
<proteinExistence type="predicted"/>
<keyword evidence="2" id="KW-1185">Reference proteome</keyword>
<name>A0A1H4HSX1_9BURK</name>
<dbReference type="AlphaFoldDB" id="A0A1H4HSX1"/>
<protein>
    <submittedName>
        <fullName evidence="1">Uncharacterized protein</fullName>
    </submittedName>
</protein>
<reference evidence="2" key="1">
    <citation type="submission" date="2016-10" db="EMBL/GenBank/DDBJ databases">
        <authorList>
            <person name="Varghese N."/>
            <person name="Submissions S."/>
        </authorList>
    </citation>
    <scope>NUCLEOTIDE SEQUENCE [LARGE SCALE GENOMIC DNA]</scope>
    <source>
        <strain evidence="2">LMG 24000</strain>
    </source>
</reference>
<accession>A0A1H4HSX1</accession>
<gene>
    <name evidence="1" type="ORF">SAMN05192564_11613</name>
</gene>